<evidence type="ECO:0000313" key="2">
    <source>
        <dbReference type="Proteomes" id="UP000217349"/>
    </source>
</evidence>
<dbReference type="KEGG" id="sulj:SJPD1_2117"/>
<accession>A0A290HWL1</accession>
<dbReference type="Gene3D" id="3.90.550.10">
    <property type="entry name" value="Spore Coat Polysaccharide Biosynthesis Protein SpsA, Chain A"/>
    <property type="match status" value="1"/>
</dbReference>
<dbReference type="AlphaFoldDB" id="A0A290HWL1"/>
<name>A0A290HWL1_9BACT</name>
<proteinExistence type="predicted"/>
<sequence>MIHKHLSIVIPFYNPPYEAFQAYLQSVYKLDPLEMILVDDCSNDEKVITLAKRSGRTSPSQTLKHLLACHTLTPKKIKLYAVNYGQNLEPLKSFAKEQNIPLVIQRIQPKKSYQAHYSTEPLPYTTYQCPYLENEKMRYYFVDGTKAPCCFMIDSTKVLHAKVIQHHLAQKSVPSCCTQCGELTGVKRLYM</sequence>
<dbReference type="EMBL" id="CP023275">
    <property type="protein sequence ID" value="ATB70216.1"/>
    <property type="molecule type" value="Genomic_DNA"/>
</dbReference>
<protein>
    <recommendedName>
        <fullName evidence="3">Glycosyltransferase</fullName>
    </recommendedName>
</protein>
<dbReference type="OrthoDB" id="396512at2"/>
<dbReference type="RefSeq" id="WP_096047126.1">
    <property type="nucleotide sequence ID" value="NZ_CP023275.1"/>
</dbReference>
<dbReference type="InterPro" id="IPR029044">
    <property type="entry name" value="Nucleotide-diphossugar_trans"/>
</dbReference>
<evidence type="ECO:0008006" key="3">
    <source>
        <dbReference type="Google" id="ProtNLM"/>
    </source>
</evidence>
<dbReference type="Proteomes" id="UP000217349">
    <property type="component" value="Chromosome"/>
</dbReference>
<gene>
    <name evidence="1" type="ORF">SJPD1_2117</name>
</gene>
<dbReference type="SUPFAM" id="SSF53448">
    <property type="entry name" value="Nucleotide-diphospho-sugar transferases"/>
    <property type="match status" value="1"/>
</dbReference>
<evidence type="ECO:0000313" key="1">
    <source>
        <dbReference type="EMBL" id="ATB70216.1"/>
    </source>
</evidence>
<organism evidence="1 2">
    <name type="scientific">Sulfurospirillum diekertiae</name>
    <dbReference type="NCBI Taxonomy" id="1854492"/>
    <lineage>
        <taxon>Bacteria</taxon>
        <taxon>Pseudomonadati</taxon>
        <taxon>Campylobacterota</taxon>
        <taxon>Epsilonproteobacteria</taxon>
        <taxon>Campylobacterales</taxon>
        <taxon>Sulfurospirillaceae</taxon>
        <taxon>Sulfurospirillum</taxon>
    </lineage>
</organism>
<reference evidence="2" key="1">
    <citation type="submission" date="2017-09" db="EMBL/GenBank/DDBJ databases">
        <title>The complete genome of Sulfurospirillum sp. JPD-1.</title>
        <authorList>
            <person name="Goris T."/>
        </authorList>
    </citation>
    <scope>NUCLEOTIDE SEQUENCE [LARGE SCALE GENOMIC DNA]</scope>
    <source>
        <strain evidence="2">JPD-1</strain>
    </source>
</reference>